<evidence type="ECO:0000259" key="3">
    <source>
        <dbReference type="Pfam" id="PF00892"/>
    </source>
</evidence>
<evidence type="ECO:0000256" key="2">
    <source>
        <dbReference type="SAM" id="Phobius"/>
    </source>
</evidence>
<organism evidence="4 5">
    <name type="scientific">Iamia majanohamensis</name>
    <dbReference type="NCBI Taxonomy" id="467976"/>
    <lineage>
        <taxon>Bacteria</taxon>
        <taxon>Bacillati</taxon>
        <taxon>Actinomycetota</taxon>
        <taxon>Acidimicrobiia</taxon>
        <taxon>Acidimicrobiales</taxon>
        <taxon>Iamiaceae</taxon>
        <taxon>Iamia</taxon>
    </lineage>
</organism>
<dbReference type="GO" id="GO:0016020">
    <property type="term" value="C:membrane"/>
    <property type="evidence" value="ECO:0007669"/>
    <property type="project" value="InterPro"/>
</dbReference>
<gene>
    <name evidence="4" type="ORF">PO878_15810</name>
</gene>
<dbReference type="InterPro" id="IPR037185">
    <property type="entry name" value="EmrE-like"/>
</dbReference>
<dbReference type="RefSeq" id="WP_272735492.1">
    <property type="nucleotide sequence ID" value="NZ_CP116942.1"/>
</dbReference>
<dbReference type="PANTHER" id="PTHR22911">
    <property type="entry name" value="ACYL-MALONYL CONDENSING ENZYME-RELATED"/>
    <property type="match status" value="1"/>
</dbReference>
<feature type="transmembrane region" description="Helical" evidence="2">
    <location>
        <begin position="248"/>
        <end position="267"/>
    </location>
</feature>
<dbReference type="KEGG" id="ima:PO878_15810"/>
<evidence type="ECO:0000313" key="4">
    <source>
        <dbReference type="EMBL" id="WCO65966.1"/>
    </source>
</evidence>
<dbReference type="SUPFAM" id="SSF103481">
    <property type="entry name" value="Multidrug resistance efflux transporter EmrE"/>
    <property type="match status" value="2"/>
</dbReference>
<keyword evidence="2" id="KW-0812">Transmembrane</keyword>
<feature type="transmembrane region" description="Helical" evidence="2">
    <location>
        <begin position="163"/>
        <end position="181"/>
    </location>
</feature>
<feature type="domain" description="EamA" evidence="3">
    <location>
        <begin position="164"/>
        <end position="293"/>
    </location>
</feature>
<sequence>MGAALALLSSLLWGTGDFLGGTLSRRAHPVAVIRISQGLAAAALVVIVVLTGEAGRTGAIPWGIAAAVLGSLGLGSFYAALAAGTMGVVAPVAATGVVIPVVVGLVQGDSPSPLQMGGIVVAIVGVVLASGPERRATLAEDVAEAATEADAAAVPTTASRRPLVLAGIAALGFGSALSLVAEGSESSVAMTLLVMRVATTVGCTLLLLTVLRAAPRPRRRDLPVLAAISATDAGANGTFAIASTLGQVSVSAVLASLYPAVTALLAWRIHHESLRRIQVVGVVATLGGVALIAGG</sequence>
<keyword evidence="5" id="KW-1185">Reference proteome</keyword>
<evidence type="ECO:0000256" key="1">
    <source>
        <dbReference type="ARBA" id="ARBA00007362"/>
    </source>
</evidence>
<proteinExistence type="inferred from homology"/>
<protein>
    <submittedName>
        <fullName evidence="4">EamA family transporter</fullName>
    </submittedName>
</protein>
<feature type="transmembrane region" description="Helical" evidence="2">
    <location>
        <begin position="187"/>
        <end position="210"/>
    </location>
</feature>
<keyword evidence="2" id="KW-0472">Membrane</keyword>
<dbReference type="EMBL" id="CP116942">
    <property type="protein sequence ID" value="WCO65966.1"/>
    <property type="molecule type" value="Genomic_DNA"/>
</dbReference>
<keyword evidence="2" id="KW-1133">Transmembrane helix</keyword>
<dbReference type="Pfam" id="PF00892">
    <property type="entry name" value="EamA"/>
    <property type="match status" value="2"/>
</dbReference>
<evidence type="ECO:0000313" key="5">
    <source>
        <dbReference type="Proteomes" id="UP001216390"/>
    </source>
</evidence>
<feature type="transmembrane region" description="Helical" evidence="2">
    <location>
        <begin position="87"/>
        <end position="106"/>
    </location>
</feature>
<feature type="transmembrane region" description="Helical" evidence="2">
    <location>
        <begin position="62"/>
        <end position="81"/>
    </location>
</feature>
<dbReference type="InterPro" id="IPR000620">
    <property type="entry name" value="EamA_dom"/>
</dbReference>
<feature type="transmembrane region" description="Helical" evidence="2">
    <location>
        <begin position="30"/>
        <end position="50"/>
    </location>
</feature>
<dbReference type="AlphaFoldDB" id="A0AAE9YDR5"/>
<accession>A0AAE9YDR5</accession>
<name>A0AAE9YDR5_9ACTN</name>
<feature type="domain" description="EamA" evidence="3">
    <location>
        <begin position="2"/>
        <end position="130"/>
    </location>
</feature>
<comment type="similarity">
    <text evidence="1">Belongs to the EamA transporter family.</text>
</comment>
<dbReference type="Proteomes" id="UP001216390">
    <property type="component" value="Chromosome"/>
</dbReference>
<feature type="transmembrane region" description="Helical" evidence="2">
    <location>
        <begin position="274"/>
        <end position="293"/>
    </location>
</feature>
<reference evidence="4" key="1">
    <citation type="submission" date="2023-01" db="EMBL/GenBank/DDBJ databases">
        <title>The diversity of Class Acidimicrobiia in South China Sea sediment environments and the proposal of Iamia marina sp. nov., a novel species of the genus Iamia.</title>
        <authorList>
            <person name="He Y."/>
            <person name="Tian X."/>
        </authorList>
    </citation>
    <scope>NUCLEOTIDE SEQUENCE</scope>
    <source>
        <strain evidence="4">DSM 19957</strain>
    </source>
</reference>